<evidence type="ECO:0000313" key="4">
    <source>
        <dbReference type="EMBL" id="KWT72353.1"/>
    </source>
</evidence>
<dbReference type="Gene3D" id="3.10.129.10">
    <property type="entry name" value="Hotdog Thioesterase"/>
    <property type="match status" value="1"/>
</dbReference>
<dbReference type="PANTHER" id="PTHR36934">
    <property type="entry name" value="BLR0278 PROTEIN"/>
    <property type="match status" value="1"/>
</dbReference>
<dbReference type="OrthoDB" id="6902891at2"/>
<dbReference type="RefSeq" id="WP_068458960.1">
    <property type="nucleotide sequence ID" value="NZ_JAEFBX010000003.1"/>
</dbReference>
<protein>
    <recommendedName>
        <fullName evidence="3">Fluoroacetyl-CoA-specific thioesterase-like domain-containing protein</fullName>
    </recommendedName>
</protein>
<name>A0A109BP34_HYPSL</name>
<dbReference type="InterPro" id="IPR054485">
    <property type="entry name" value="FlK-like_dom"/>
</dbReference>
<dbReference type="SUPFAM" id="SSF54637">
    <property type="entry name" value="Thioesterase/thiol ester dehydrase-isomerase"/>
    <property type="match status" value="1"/>
</dbReference>
<dbReference type="InterPro" id="IPR029069">
    <property type="entry name" value="HotDog_dom_sf"/>
</dbReference>
<reference evidence="4 5" key="1">
    <citation type="submission" date="2015-10" db="EMBL/GenBank/DDBJ databases">
        <title>Transcriptomic analysis of a linuron degrading triple-species bacterial consortium.</title>
        <authorList>
            <person name="Albers P."/>
        </authorList>
    </citation>
    <scope>NUCLEOTIDE SEQUENCE [LARGE SCALE GENOMIC DNA]</scope>
    <source>
        <strain evidence="4 5">WDL6</strain>
    </source>
</reference>
<feature type="active site" evidence="1">
    <location>
        <position position="76"/>
    </location>
</feature>
<dbReference type="InterPro" id="IPR025540">
    <property type="entry name" value="FlK"/>
</dbReference>
<evidence type="ECO:0000313" key="5">
    <source>
        <dbReference type="Proteomes" id="UP000059074"/>
    </source>
</evidence>
<feature type="binding site" evidence="2">
    <location>
        <position position="120"/>
    </location>
    <ligand>
        <name>substrate</name>
    </ligand>
</feature>
<feature type="active site" evidence="1">
    <location>
        <position position="42"/>
    </location>
</feature>
<feature type="domain" description="Fluoroacetyl-CoA-specific thioesterase-like" evidence="3">
    <location>
        <begin position="34"/>
        <end position="124"/>
    </location>
</feature>
<evidence type="ECO:0000256" key="1">
    <source>
        <dbReference type="PIRSR" id="PIRSR014972-1"/>
    </source>
</evidence>
<proteinExistence type="predicted"/>
<dbReference type="STRING" id="121290.APY04_0147"/>
<gene>
    <name evidence="4" type="ORF">APY04_0147</name>
</gene>
<dbReference type="CDD" id="cd03440">
    <property type="entry name" value="hot_dog"/>
    <property type="match status" value="1"/>
</dbReference>
<dbReference type="PIRSF" id="PIRSF014972">
    <property type="entry name" value="FlK"/>
    <property type="match status" value="1"/>
</dbReference>
<feature type="active site" evidence="1">
    <location>
        <position position="50"/>
    </location>
</feature>
<dbReference type="Proteomes" id="UP000059074">
    <property type="component" value="Unassembled WGS sequence"/>
</dbReference>
<dbReference type="Pfam" id="PF22636">
    <property type="entry name" value="FlK"/>
    <property type="match status" value="1"/>
</dbReference>
<sequence>MKDTLKPGDKVRFSFRVPAEKTVPHLYPEAAEFREMPTVFATGFMVGLMEWACLKVLEPHLDEGEGSLGVHIDVSHTAATVPGQTVTVDAECTSVNGRRIGFSVRAHDGIDVIGEGRHERMVITWTRFVARVNDKARQARAESILHGTGEPNG</sequence>
<dbReference type="PANTHER" id="PTHR36934:SF1">
    <property type="entry name" value="THIOESTERASE DOMAIN-CONTAINING PROTEIN"/>
    <property type="match status" value="1"/>
</dbReference>
<evidence type="ECO:0000256" key="2">
    <source>
        <dbReference type="PIRSR" id="PIRSR014972-2"/>
    </source>
</evidence>
<keyword evidence="5" id="KW-1185">Reference proteome</keyword>
<evidence type="ECO:0000259" key="3">
    <source>
        <dbReference type="Pfam" id="PF22636"/>
    </source>
</evidence>
<dbReference type="EMBL" id="LMTR01000012">
    <property type="protein sequence ID" value="KWT72353.1"/>
    <property type="molecule type" value="Genomic_DNA"/>
</dbReference>
<feature type="binding site" evidence="2">
    <location>
        <position position="69"/>
    </location>
    <ligand>
        <name>substrate</name>
    </ligand>
</feature>
<organism evidence="4 5">
    <name type="scientific">Hyphomicrobium sulfonivorans</name>
    <dbReference type="NCBI Taxonomy" id="121290"/>
    <lineage>
        <taxon>Bacteria</taxon>
        <taxon>Pseudomonadati</taxon>
        <taxon>Pseudomonadota</taxon>
        <taxon>Alphaproteobacteria</taxon>
        <taxon>Hyphomicrobiales</taxon>
        <taxon>Hyphomicrobiaceae</taxon>
        <taxon>Hyphomicrobium</taxon>
    </lineage>
</organism>
<accession>A0A109BP34</accession>
<dbReference type="PATRIC" id="fig|121290.4.peg.1523"/>
<comment type="caution">
    <text evidence="4">The sequence shown here is derived from an EMBL/GenBank/DDBJ whole genome shotgun (WGS) entry which is preliminary data.</text>
</comment>
<dbReference type="AlphaFoldDB" id="A0A109BP34"/>